<sequence length="590" mass="66194">MMPTPVHLRRIPRLIRPLRPPSPRISDTKSRLFTSNSQLLLLSSPANRPQLPFLHSPVVWPSPVYSNRGLNARLLSTERRKRITDGLKIAVTAYAVMVLLYIIQLGLQQEKAERKFPTPPDFSLYSRALLRSARALQNPETVGLAVTSWRKVGEFYAELLERLENPELDGKGLKDQVEGGLRVDGMGKAGYDIEGMSDTWKMGYFQTLMGAAEAAEKLDGWMYDAELDAAAPAEYVIGPSNPNPKLQPMGMKHTLKEENCRPAYESPEVYYMKILTTKGLQTNQRLDAALAYADWLDFRGLKETADDMYKWAMDIAVSGLRVDPAKVVDLKTGIVKDDGSKYITDNVLRVTTALGIHKVRQGDLGSALSIFLSVLRARRNLPQAPISKTSSAGRKPPKDETAISEISETISSFFFPPPYPVPSITGNEQPLRSASSACDEAGLMVYIGEIIFASSSQESGLAWTRDAVDLAEMSLLQLDDVNDRLHSYGMQYSSDEERCHDCLRTGLENWKKMVRQLVVKAEQEELNCMNTAKDSWLSSRAKQVKEKEMQRRRWEAEELILQDRSKRVQRFIGDPLLAGLTPNTTMMLFS</sequence>
<reference evidence="2" key="1">
    <citation type="submission" date="2023-03" db="EMBL/GenBank/DDBJ databases">
        <title>Emydomyces testavorans Genome Sequence.</title>
        <authorList>
            <person name="Hoyer L."/>
        </authorList>
    </citation>
    <scope>NUCLEOTIDE SEQUENCE</scope>
    <source>
        <strain evidence="2">16-2883</strain>
    </source>
</reference>
<name>A0AAF0DGV8_9EURO</name>
<feature type="transmembrane region" description="Helical" evidence="1">
    <location>
        <begin position="89"/>
        <end position="107"/>
    </location>
</feature>
<evidence type="ECO:0008006" key="4">
    <source>
        <dbReference type="Google" id="ProtNLM"/>
    </source>
</evidence>
<proteinExistence type="predicted"/>
<dbReference type="AlphaFoldDB" id="A0AAF0DGV8"/>
<organism evidence="2 3">
    <name type="scientific">Emydomyces testavorans</name>
    <dbReference type="NCBI Taxonomy" id="2070801"/>
    <lineage>
        <taxon>Eukaryota</taxon>
        <taxon>Fungi</taxon>
        <taxon>Dikarya</taxon>
        <taxon>Ascomycota</taxon>
        <taxon>Pezizomycotina</taxon>
        <taxon>Eurotiomycetes</taxon>
        <taxon>Eurotiomycetidae</taxon>
        <taxon>Onygenales</taxon>
        <taxon>Nannizziopsiaceae</taxon>
        <taxon>Emydomyces</taxon>
    </lineage>
</organism>
<dbReference type="EMBL" id="CP120628">
    <property type="protein sequence ID" value="WEW57545.1"/>
    <property type="molecule type" value="Genomic_DNA"/>
</dbReference>
<keyword evidence="1" id="KW-1133">Transmembrane helix</keyword>
<keyword evidence="1" id="KW-0472">Membrane</keyword>
<evidence type="ECO:0000256" key="1">
    <source>
        <dbReference type="SAM" id="Phobius"/>
    </source>
</evidence>
<evidence type="ECO:0000313" key="3">
    <source>
        <dbReference type="Proteomes" id="UP001219355"/>
    </source>
</evidence>
<gene>
    <name evidence="2" type="ORF">PRK78_003012</name>
</gene>
<accession>A0AAF0DGV8</accession>
<evidence type="ECO:0000313" key="2">
    <source>
        <dbReference type="EMBL" id="WEW57545.1"/>
    </source>
</evidence>
<keyword evidence="1" id="KW-0812">Transmembrane</keyword>
<dbReference type="Proteomes" id="UP001219355">
    <property type="component" value="Chromosome 2"/>
</dbReference>
<protein>
    <recommendedName>
        <fullName evidence="4">MFS maltose permease</fullName>
    </recommendedName>
</protein>
<keyword evidence="3" id="KW-1185">Reference proteome</keyword>